<evidence type="ECO:0000313" key="1">
    <source>
        <dbReference type="EMBL" id="GAA4839524.1"/>
    </source>
</evidence>
<dbReference type="EMBL" id="BAABIS010000001">
    <property type="protein sequence ID" value="GAA4839524.1"/>
    <property type="molecule type" value="Genomic_DNA"/>
</dbReference>
<dbReference type="InterPro" id="IPR049809">
    <property type="entry name" value="YehF/YfeS-like_WGR"/>
</dbReference>
<dbReference type="RefSeq" id="WP_345695845.1">
    <property type="nucleotide sequence ID" value="NZ_BAABIS010000001.1"/>
</dbReference>
<evidence type="ECO:0008006" key="3">
    <source>
        <dbReference type="Google" id="ProtNLM"/>
    </source>
</evidence>
<reference evidence="2" key="1">
    <citation type="journal article" date="2019" name="Int. J. Syst. Evol. Microbiol.">
        <title>The Global Catalogue of Microorganisms (GCM) 10K type strain sequencing project: providing services to taxonomists for standard genome sequencing and annotation.</title>
        <authorList>
            <consortium name="The Broad Institute Genomics Platform"/>
            <consortium name="The Broad Institute Genome Sequencing Center for Infectious Disease"/>
            <person name="Wu L."/>
            <person name="Ma J."/>
        </authorList>
    </citation>
    <scope>NUCLEOTIDE SEQUENCE [LARGE SCALE GENOMIC DNA]</scope>
    <source>
        <strain evidence="2">JCM 13006</strain>
    </source>
</reference>
<proteinExistence type="predicted"/>
<protein>
    <recommendedName>
        <fullName evidence="3">WGR domain-containing protein</fullName>
    </recommendedName>
</protein>
<dbReference type="CDD" id="cd07996">
    <property type="entry name" value="WGR_MMR_like"/>
    <property type="match status" value="1"/>
</dbReference>
<sequence length="325" mass="36770">MIGWRRFERHEAALEYWEIRQEGIRCFLRWGSDRRPVKGSTSILDDEEQARRHAARKIDERLRKGFLEVAPPRDPAEADADTPVLDVLTRAAGPHAPAPEYLPVDGFEQVYRRTHAPDHPLGFHEYCLLRENGRSAVRFAVRASTHRAETVVPFLAFLDSRRDLAFDGSSHHKVRLPDPVGPFGHALFCSPALGRAYAAYPAVAARVATAFPIFDCEIGDQDREVLVDARIHGHGALPYSDWAREPHPVVDLRFDVQPSFYRRTPTFKVFGPVDLERLIDALSQASPQSWLETRSFRGEIMRFTPGAAPPFAEVMSLLTGWAMPR</sequence>
<comment type="caution">
    <text evidence="1">The sequence shown here is derived from an EMBL/GenBank/DDBJ whole genome shotgun (WGS) entry which is preliminary data.</text>
</comment>
<accession>A0ABP9DDB7</accession>
<organism evidence="1 2">
    <name type="scientific">Kitasatospora terrestris</name>
    <dbReference type="NCBI Taxonomy" id="258051"/>
    <lineage>
        <taxon>Bacteria</taxon>
        <taxon>Bacillati</taxon>
        <taxon>Actinomycetota</taxon>
        <taxon>Actinomycetes</taxon>
        <taxon>Kitasatosporales</taxon>
        <taxon>Streptomycetaceae</taxon>
        <taxon>Kitasatospora</taxon>
    </lineage>
</organism>
<gene>
    <name evidence="1" type="ORF">GCM10023235_13610</name>
</gene>
<keyword evidence="2" id="KW-1185">Reference proteome</keyword>
<evidence type="ECO:0000313" key="2">
    <source>
        <dbReference type="Proteomes" id="UP001501752"/>
    </source>
</evidence>
<dbReference type="Proteomes" id="UP001501752">
    <property type="component" value="Unassembled WGS sequence"/>
</dbReference>
<name>A0ABP9DDB7_9ACTN</name>